<feature type="compositionally biased region" description="Basic and acidic residues" evidence="8">
    <location>
        <begin position="18"/>
        <end position="27"/>
    </location>
</feature>
<evidence type="ECO:0000259" key="9">
    <source>
        <dbReference type="PROSITE" id="PS50071"/>
    </source>
</evidence>
<keyword evidence="2" id="KW-0217">Developmental protein</keyword>
<dbReference type="PANTHER" id="PTHR24340:SF41">
    <property type="entry name" value="MUSCLE-SPECIFIC HOMEOBOX PROTEIN TINMAN-RELATED"/>
    <property type="match status" value="1"/>
</dbReference>
<dbReference type="InterPro" id="IPR020479">
    <property type="entry name" value="HD_metazoa"/>
</dbReference>
<keyword evidence="4 6" id="KW-0371">Homeobox</keyword>
<reference evidence="10 11" key="1">
    <citation type="submission" date="2022-01" db="EMBL/GenBank/DDBJ databases">
        <title>A chromosomal length assembly of Cordylochernes scorpioides.</title>
        <authorList>
            <person name="Zeh D."/>
            <person name="Zeh J."/>
        </authorList>
    </citation>
    <scope>NUCLEOTIDE SEQUENCE [LARGE SCALE GENOMIC DNA]</scope>
    <source>
        <strain evidence="10">IN4F17</strain>
        <tissue evidence="10">Whole Body</tissue>
    </source>
</reference>
<feature type="region of interest" description="Disordered" evidence="8">
    <location>
        <begin position="1"/>
        <end position="63"/>
    </location>
</feature>
<dbReference type="Pfam" id="PF00046">
    <property type="entry name" value="Homeodomain"/>
    <property type="match status" value="1"/>
</dbReference>
<evidence type="ECO:0000256" key="8">
    <source>
        <dbReference type="SAM" id="MobiDB-lite"/>
    </source>
</evidence>
<dbReference type="InterPro" id="IPR001356">
    <property type="entry name" value="HD"/>
</dbReference>
<dbReference type="Proteomes" id="UP001235939">
    <property type="component" value="Chromosome 11"/>
</dbReference>
<evidence type="ECO:0000313" key="10">
    <source>
        <dbReference type="EMBL" id="UYV73626.1"/>
    </source>
</evidence>
<sequence length="219" mass="23762">MVTTCGSPAAGTSPPRTPDLHAADGKLGHGRRPQRLQRRRGPEDARLHRPVPALPAPQAEGPLHTSSVYELERRFKQQKYLSAPEREHLANLIHLSPTQVKIWFQNHRYKCKRQAKEKAMAEQSPRKVAVPVLVKDGKPCSGSGDEESGGDLLSSLPGAHHRLQQNCLGDVSCSRAGGLSSCGSPAPLNGYLQHMDLGANSGAPAPMCPPYIQLQGRPW</sequence>
<gene>
    <name evidence="10" type="ORF">LAZ67_11000079</name>
</gene>
<dbReference type="PANTHER" id="PTHR24340">
    <property type="entry name" value="HOMEOBOX PROTEIN NKX"/>
    <property type="match status" value="1"/>
</dbReference>
<dbReference type="SUPFAM" id="SSF46689">
    <property type="entry name" value="Homeodomain-like"/>
    <property type="match status" value="1"/>
</dbReference>
<dbReference type="InterPro" id="IPR050394">
    <property type="entry name" value="Homeobox_NK-like"/>
</dbReference>
<dbReference type="PROSITE" id="PS50071">
    <property type="entry name" value="HOMEOBOX_2"/>
    <property type="match status" value="1"/>
</dbReference>
<keyword evidence="11" id="KW-1185">Reference proteome</keyword>
<dbReference type="InterPro" id="IPR009057">
    <property type="entry name" value="Homeodomain-like_sf"/>
</dbReference>
<accession>A0ABY6KXL8</accession>
<evidence type="ECO:0000256" key="7">
    <source>
        <dbReference type="RuleBase" id="RU000682"/>
    </source>
</evidence>
<keyword evidence="3 6" id="KW-0238">DNA-binding</keyword>
<dbReference type="EMBL" id="CP092873">
    <property type="protein sequence ID" value="UYV73626.1"/>
    <property type="molecule type" value="Genomic_DNA"/>
</dbReference>
<feature type="DNA-binding region" description="Homeobox" evidence="6">
    <location>
        <begin position="72"/>
        <end position="115"/>
    </location>
</feature>
<dbReference type="PROSITE" id="PS00027">
    <property type="entry name" value="HOMEOBOX_1"/>
    <property type="match status" value="1"/>
</dbReference>
<feature type="compositionally biased region" description="Basic residues" evidence="8">
    <location>
        <begin position="28"/>
        <end position="39"/>
    </location>
</feature>
<feature type="domain" description="Homeobox" evidence="9">
    <location>
        <begin position="70"/>
        <end position="114"/>
    </location>
</feature>
<dbReference type="CDD" id="cd00086">
    <property type="entry name" value="homeodomain"/>
    <property type="match status" value="1"/>
</dbReference>
<keyword evidence="5 6" id="KW-0539">Nucleus</keyword>
<evidence type="ECO:0000256" key="5">
    <source>
        <dbReference type="ARBA" id="ARBA00023242"/>
    </source>
</evidence>
<name>A0ABY6KXL8_9ARAC</name>
<dbReference type="Gene3D" id="1.10.10.60">
    <property type="entry name" value="Homeodomain-like"/>
    <property type="match status" value="1"/>
</dbReference>
<evidence type="ECO:0000256" key="2">
    <source>
        <dbReference type="ARBA" id="ARBA00022473"/>
    </source>
</evidence>
<dbReference type="SMART" id="SM00389">
    <property type="entry name" value="HOX"/>
    <property type="match status" value="1"/>
</dbReference>
<evidence type="ECO:0000256" key="3">
    <source>
        <dbReference type="ARBA" id="ARBA00023125"/>
    </source>
</evidence>
<proteinExistence type="predicted"/>
<evidence type="ECO:0000256" key="4">
    <source>
        <dbReference type="ARBA" id="ARBA00023155"/>
    </source>
</evidence>
<evidence type="ECO:0000256" key="1">
    <source>
        <dbReference type="ARBA" id="ARBA00004123"/>
    </source>
</evidence>
<comment type="subcellular location">
    <subcellularLocation>
        <location evidence="1 6 7">Nucleus</location>
    </subcellularLocation>
</comment>
<feature type="region of interest" description="Disordered" evidence="8">
    <location>
        <begin position="137"/>
        <end position="156"/>
    </location>
</feature>
<protein>
    <submittedName>
        <fullName evidence="10">NKX2-1</fullName>
    </submittedName>
</protein>
<evidence type="ECO:0000313" key="11">
    <source>
        <dbReference type="Proteomes" id="UP001235939"/>
    </source>
</evidence>
<organism evidence="10 11">
    <name type="scientific">Cordylochernes scorpioides</name>
    <dbReference type="NCBI Taxonomy" id="51811"/>
    <lineage>
        <taxon>Eukaryota</taxon>
        <taxon>Metazoa</taxon>
        <taxon>Ecdysozoa</taxon>
        <taxon>Arthropoda</taxon>
        <taxon>Chelicerata</taxon>
        <taxon>Arachnida</taxon>
        <taxon>Pseudoscorpiones</taxon>
        <taxon>Cheliferoidea</taxon>
        <taxon>Chernetidae</taxon>
        <taxon>Cordylochernes</taxon>
    </lineage>
</organism>
<evidence type="ECO:0000256" key="6">
    <source>
        <dbReference type="PROSITE-ProRule" id="PRU00108"/>
    </source>
</evidence>
<dbReference type="InterPro" id="IPR017970">
    <property type="entry name" value="Homeobox_CS"/>
</dbReference>
<dbReference type="PRINTS" id="PR00024">
    <property type="entry name" value="HOMEOBOX"/>
</dbReference>